<evidence type="ECO:0000313" key="2">
    <source>
        <dbReference type="Proteomes" id="UP001324380"/>
    </source>
</evidence>
<protein>
    <recommendedName>
        <fullName evidence="3">Baseplate protein J-like domain-containing protein</fullName>
    </recommendedName>
</protein>
<dbReference type="EMBL" id="CP139558">
    <property type="protein sequence ID" value="WPU91359.1"/>
    <property type="molecule type" value="Genomic_DNA"/>
</dbReference>
<proteinExistence type="predicted"/>
<gene>
    <name evidence="1" type="ORF">SNE25_18740</name>
</gene>
<name>A0ABZ0TF18_9SPHI</name>
<evidence type="ECO:0000313" key="1">
    <source>
        <dbReference type="EMBL" id="WPU91359.1"/>
    </source>
</evidence>
<dbReference type="RefSeq" id="WP_321560525.1">
    <property type="nucleotide sequence ID" value="NZ_CP139558.1"/>
</dbReference>
<accession>A0ABZ0TF18</accession>
<reference evidence="1 2" key="1">
    <citation type="submission" date="2023-11" db="EMBL/GenBank/DDBJ databases">
        <title>Analysis of the Genomes of Mucilaginibacter gossypii cycad 4 and M. sabulilitoris SNA2: microbes with the potential for plant growth promotion.</title>
        <authorList>
            <person name="Hirsch A.M."/>
            <person name="Humm E."/>
            <person name="Rubbi M."/>
            <person name="Del Vecchio G."/>
            <person name="Ha S.M."/>
            <person name="Pellegrini M."/>
            <person name="Gunsalus R.P."/>
        </authorList>
    </citation>
    <scope>NUCLEOTIDE SEQUENCE [LARGE SCALE GENOMIC DNA]</scope>
    <source>
        <strain evidence="1 2">SNA2</strain>
    </source>
</reference>
<keyword evidence="2" id="KW-1185">Reference proteome</keyword>
<sequence>MANNCFDTKLLSYNGTSQAQRALDALLAKCALVDERTAADLILLTKKYSAWLNYYDNTNTINGDWQQLMGKDLAVVIASVAEWKTNDYASFIKYLNDKTINAANDADAKNYFKILFDFIFSVTTDLNDAYQHLTDGLSYKTFLSVSIASKLAAPLNILHQYYELFITASLIDANSTLKDALTPVEKIILSQNFQLGSLNDPFKVNPPVAAFPITLSGTVHDDINHILTHNLFTGAVQSFIAAVINIVSRTPAYLADTLDNYPTHAPHYALYLAFLKLFGFAQQHLNQYTKKHLDFYYKQVLQLSNNVAEPDFVHLVFELQKNIDQHLLTQGTSFKAGKDANNKDQFYALTNNLVVQTATVQALKSIYLNKGINPVTLYASPTANSEDGQGGKLLSADNSWFPFGNPKNIKTAAIGFAIASNVLYLNEGKRTVKLTFTCDSLTDISSADLSGIFSIQLTGKKNTYTAPVYTASVINSTSFSLTVFLDGDAPAIVPYSSKLHGGNFDTTLPMVQVLLSSYASYQKIKIPAVTAVNISVTVEKLKNLILQNDDGAINAAKPFKPFGDFPEAGASFIIGSKEIFQKQLTQLTIGVDWQQKPLTQSKVNVSALAKGDWISVYDGTSIHTSSIVITDSKTEKFDFQIIDEFTLNDNISDNIFQLNDFTADNDLTLANDNIVEKNLAFDIQNSTQFEDDLLFNFDDTLQSIIDIDFSTTDNTPLSAEVDITGLENVVQSPADFTVNENYAITSVDGYIRLEITGNEYSLSTFLTKIPPPSVKVNTNSAGAVTSYTVDTGTQPVPNHPVIKSIDVTYSANDNIIFDAAGFNNRNNFFYHLEPFGFREMHPAVTGDEINLLPVFNLEDGIQADNGGELWVGLGNAKPDEAFSILFQVSDGSANPLKNMTQLNWFYLNNNNWLPFKKQSVTDQTNNLTRSGLVIVNVPADATLDNTRADNGLIWIKAVVQHDTDAVCNLIAVDANAAKAQFVQDVAKNILFTKTLPPNTISKPATVDAALKKTLQPYSSFDGRGQETDAQFYQRVSERLRHKHRAITAWDYERLILQYFPQIFKVKCVAHTGFLLDENTNQPKYSETLAGHVMAITIPDLTGLANANLLRPYTSIGLLTEIELYIKTLTSPFVKLHLCNPQFEEVQFDFSVTFREKAGEKVDPVYFGNQLSNDIEQFLTPWAFGNPQAIQFGNSIEKSVVLNFIEERPYVDFVTCFKMNHIILRDGSVIKQALYNIDEAVASTARSILVSYYNEETKVKHLINSPANCDCNG</sequence>
<evidence type="ECO:0008006" key="3">
    <source>
        <dbReference type="Google" id="ProtNLM"/>
    </source>
</evidence>
<dbReference type="Proteomes" id="UP001324380">
    <property type="component" value="Chromosome"/>
</dbReference>
<organism evidence="1 2">
    <name type="scientific">Mucilaginibacter sabulilitoris</name>
    <dbReference type="NCBI Taxonomy" id="1173583"/>
    <lineage>
        <taxon>Bacteria</taxon>
        <taxon>Pseudomonadati</taxon>
        <taxon>Bacteroidota</taxon>
        <taxon>Sphingobacteriia</taxon>
        <taxon>Sphingobacteriales</taxon>
        <taxon>Sphingobacteriaceae</taxon>
        <taxon>Mucilaginibacter</taxon>
    </lineage>
</organism>